<evidence type="ECO:0000256" key="1">
    <source>
        <dbReference type="SAM" id="Phobius"/>
    </source>
</evidence>
<name>A0ABW0L271_9BURK</name>
<feature type="transmembrane region" description="Helical" evidence="1">
    <location>
        <begin position="102"/>
        <end position="120"/>
    </location>
</feature>
<comment type="caution">
    <text evidence="2">The sequence shown here is derived from an EMBL/GenBank/DDBJ whole genome shotgun (WGS) entry which is preliminary data.</text>
</comment>
<accession>A0ABW0L271</accession>
<gene>
    <name evidence="2" type="ORF">ACFPN5_08760</name>
</gene>
<sequence>MSLPDLAWQIAYGRLAWAIVVAAMLVALWPAARRLPRGVLAAVLAASALSMALPGEASPAYWLGLGFQYPSGMLVGLCLLGLRARWQGEAAGAQAGAQSVDFMPLSVAAAIAIAGTALYLDAIGWLSQGYYYAGFGPVGAPTVALIGTAGCALALLRGRGSRQNGALLGALLLFTLLRLPSGNLWDAVLDPLLWGWALVTLARAALRRLAGAPALGKAAPIEQFSISKE</sequence>
<feature type="transmembrane region" description="Helical" evidence="1">
    <location>
        <begin position="35"/>
        <end position="54"/>
    </location>
</feature>
<feature type="transmembrane region" description="Helical" evidence="1">
    <location>
        <begin position="60"/>
        <end position="82"/>
    </location>
</feature>
<dbReference type="RefSeq" id="WP_379782198.1">
    <property type="nucleotide sequence ID" value="NZ_JBHSMU010000009.1"/>
</dbReference>
<dbReference type="EMBL" id="JBHSMU010000009">
    <property type="protein sequence ID" value="MFC5459898.1"/>
    <property type="molecule type" value="Genomic_DNA"/>
</dbReference>
<keyword evidence="1" id="KW-0472">Membrane</keyword>
<dbReference type="Proteomes" id="UP001596050">
    <property type="component" value="Unassembled WGS sequence"/>
</dbReference>
<evidence type="ECO:0000313" key="2">
    <source>
        <dbReference type="EMBL" id="MFC5459898.1"/>
    </source>
</evidence>
<proteinExistence type="predicted"/>
<protein>
    <submittedName>
        <fullName evidence="2">Uncharacterized protein</fullName>
    </submittedName>
</protein>
<keyword evidence="1" id="KW-0812">Transmembrane</keyword>
<evidence type="ECO:0000313" key="3">
    <source>
        <dbReference type="Proteomes" id="UP001596050"/>
    </source>
</evidence>
<organism evidence="2 3">
    <name type="scientific">Massilia niabensis</name>
    <dbReference type="NCBI Taxonomy" id="544910"/>
    <lineage>
        <taxon>Bacteria</taxon>
        <taxon>Pseudomonadati</taxon>
        <taxon>Pseudomonadota</taxon>
        <taxon>Betaproteobacteria</taxon>
        <taxon>Burkholderiales</taxon>
        <taxon>Oxalobacteraceae</taxon>
        <taxon>Telluria group</taxon>
        <taxon>Massilia</taxon>
    </lineage>
</organism>
<reference evidence="3" key="1">
    <citation type="journal article" date="2019" name="Int. J. Syst. Evol. Microbiol.">
        <title>The Global Catalogue of Microorganisms (GCM) 10K type strain sequencing project: providing services to taxonomists for standard genome sequencing and annotation.</title>
        <authorList>
            <consortium name="The Broad Institute Genomics Platform"/>
            <consortium name="The Broad Institute Genome Sequencing Center for Infectious Disease"/>
            <person name="Wu L."/>
            <person name="Ma J."/>
        </authorList>
    </citation>
    <scope>NUCLEOTIDE SEQUENCE [LARGE SCALE GENOMIC DNA]</scope>
    <source>
        <strain evidence="3">KACC 12649</strain>
    </source>
</reference>
<keyword evidence="1" id="KW-1133">Transmembrane helix</keyword>
<feature type="transmembrane region" description="Helical" evidence="1">
    <location>
        <begin position="132"/>
        <end position="156"/>
    </location>
</feature>
<feature type="transmembrane region" description="Helical" evidence="1">
    <location>
        <begin position="6"/>
        <end position="28"/>
    </location>
</feature>
<keyword evidence="3" id="KW-1185">Reference proteome</keyword>